<dbReference type="SUPFAM" id="SSF55781">
    <property type="entry name" value="GAF domain-like"/>
    <property type="match status" value="1"/>
</dbReference>
<evidence type="ECO:0000256" key="1">
    <source>
        <dbReference type="ARBA" id="ARBA00023015"/>
    </source>
</evidence>
<dbReference type="InterPro" id="IPR029016">
    <property type="entry name" value="GAF-like_dom_sf"/>
</dbReference>
<feature type="region of interest" description="Disordered" evidence="4">
    <location>
        <begin position="1"/>
        <end position="31"/>
    </location>
</feature>
<accession>A0ABT6AHF4</accession>
<dbReference type="PANTHER" id="PTHR30136">
    <property type="entry name" value="HELIX-TURN-HELIX TRANSCRIPTIONAL REGULATOR, ICLR FAMILY"/>
    <property type="match status" value="1"/>
</dbReference>
<evidence type="ECO:0000313" key="8">
    <source>
        <dbReference type="Proteomes" id="UP001216674"/>
    </source>
</evidence>
<dbReference type="Proteomes" id="UP001216674">
    <property type="component" value="Unassembled WGS sequence"/>
</dbReference>
<dbReference type="Gene3D" id="3.30.450.40">
    <property type="match status" value="1"/>
</dbReference>
<proteinExistence type="predicted"/>
<feature type="domain" description="HTH iclR-type" evidence="5">
    <location>
        <begin position="32"/>
        <end position="94"/>
    </location>
</feature>
<dbReference type="EMBL" id="JARJLM010000061">
    <property type="protein sequence ID" value="MDF3832034.1"/>
    <property type="molecule type" value="Genomic_DNA"/>
</dbReference>
<protein>
    <submittedName>
        <fullName evidence="7">IclR family transcriptional regulator</fullName>
    </submittedName>
</protein>
<keyword evidence="2" id="KW-0238">DNA-binding</keyword>
<keyword evidence="3" id="KW-0804">Transcription</keyword>
<dbReference type="InterPro" id="IPR036390">
    <property type="entry name" value="WH_DNA-bd_sf"/>
</dbReference>
<dbReference type="InterPro" id="IPR014757">
    <property type="entry name" value="Tscrpt_reg_IclR_C"/>
</dbReference>
<feature type="compositionally biased region" description="Basic and acidic residues" evidence="4">
    <location>
        <begin position="16"/>
        <end position="26"/>
    </location>
</feature>
<dbReference type="PANTHER" id="PTHR30136:SF35">
    <property type="entry name" value="HTH-TYPE TRANSCRIPTIONAL REGULATOR RV1719"/>
    <property type="match status" value="1"/>
</dbReference>
<comment type="caution">
    <text evidence="7">The sequence shown here is derived from an EMBL/GenBank/DDBJ whole genome shotgun (WGS) entry which is preliminary data.</text>
</comment>
<dbReference type="RefSeq" id="WP_276263753.1">
    <property type="nucleotide sequence ID" value="NZ_JARJLM010000061.1"/>
</dbReference>
<evidence type="ECO:0000313" key="7">
    <source>
        <dbReference type="EMBL" id="MDF3832034.1"/>
    </source>
</evidence>
<evidence type="ECO:0000256" key="4">
    <source>
        <dbReference type="SAM" id="MobiDB-lite"/>
    </source>
</evidence>
<evidence type="ECO:0000259" key="5">
    <source>
        <dbReference type="PROSITE" id="PS51077"/>
    </source>
</evidence>
<dbReference type="PROSITE" id="PS51078">
    <property type="entry name" value="ICLR_ED"/>
    <property type="match status" value="1"/>
</dbReference>
<evidence type="ECO:0000256" key="2">
    <source>
        <dbReference type="ARBA" id="ARBA00023125"/>
    </source>
</evidence>
<dbReference type="Gene3D" id="1.10.10.10">
    <property type="entry name" value="Winged helix-like DNA-binding domain superfamily/Winged helix DNA-binding domain"/>
    <property type="match status" value="1"/>
</dbReference>
<organism evidence="7 8">
    <name type="scientific">Cupriavidus basilensis</name>
    <dbReference type="NCBI Taxonomy" id="68895"/>
    <lineage>
        <taxon>Bacteria</taxon>
        <taxon>Pseudomonadati</taxon>
        <taxon>Pseudomonadota</taxon>
        <taxon>Betaproteobacteria</taxon>
        <taxon>Burkholderiales</taxon>
        <taxon>Burkholderiaceae</taxon>
        <taxon>Cupriavidus</taxon>
    </lineage>
</organism>
<dbReference type="InterPro" id="IPR005471">
    <property type="entry name" value="Tscrpt_reg_IclR_N"/>
</dbReference>
<gene>
    <name evidence="7" type="ORF">P3W85_03555</name>
</gene>
<dbReference type="InterPro" id="IPR050707">
    <property type="entry name" value="HTH_MetabolicPath_Reg"/>
</dbReference>
<evidence type="ECO:0000256" key="3">
    <source>
        <dbReference type="ARBA" id="ARBA00023163"/>
    </source>
</evidence>
<dbReference type="InterPro" id="IPR036388">
    <property type="entry name" value="WH-like_DNA-bd_sf"/>
</dbReference>
<keyword evidence="8" id="KW-1185">Reference proteome</keyword>
<evidence type="ECO:0000259" key="6">
    <source>
        <dbReference type="PROSITE" id="PS51078"/>
    </source>
</evidence>
<name>A0ABT6AHF4_9BURK</name>
<dbReference type="Pfam" id="PF09339">
    <property type="entry name" value="HTH_IclR"/>
    <property type="match status" value="1"/>
</dbReference>
<reference evidence="7 8" key="1">
    <citation type="submission" date="2023-03" db="EMBL/GenBank/DDBJ databases">
        <title>Draft assemblies of triclosan tolerant bacteria isolated from returned activated sludge.</title>
        <authorList>
            <person name="Van Hamelsveld S."/>
        </authorList>
    </citation>
    <scope>NUCLEOTIDE SEQUENCE [LARGE SCALE GENOMIC DNA]</scope>
    <source>
        <strain evidence="7 8">GW210010_S58</strain>
    </source>
</reference>
<dbReference type="PROSITE" id="PS51077">
    <property type="entry name" value="HTH_ICLR"/>
    <property type="match status" value="1"/>
</dbReference>
<sequence>MTRETKQKDSGASASKADKSGEKATRPDPLFNQSLEKGLEVLRAFSAVHRTLTLPELAGLTGMSKSSAQRTVHTLETLGYIGKHPQTRRFRLTPKVMEIGYNYLCADALIQAASPYLSQLANASGETANLTEPVGLEMVYVAQLMTSKYIPVLTPVGMRIPMYCTSSGRAYLSTLPDEQVRTMLEDSARVARTPATLTDVAAIFETVVACRRVGYACNNEELFLGDMGLGAAIVNSQGQAVGAVHVSPPASRWSMAEAQKKLAPMVIECAWAISRSIAH</sequence>
<dbReference type="Pfam" id="PF01614">
    <property type="entry name" value="IclR_C"/>
    <property type="match status" value="1"/>
</dbReference>
<dbReference type="SUPFAM" id="SSF46785">
    <property type="entry name" value="Winged helix' DNA-binding domain"/>
    <property type="match status" value="1"/>
</dbReference>
<feature type="domain" description="IclR-ED" evidence="6">
    <location>
        <begin position="95"/>
        <end position="279"/>
    </location>
</feature>
<dbReference type="SMART" id="SM00346">
    <property type="entry name" value="HTH_ICLR"/>
    <property type="match status" value="1"/>
</dbReference>
<keyword evidence="1" id="KW-0805">Transcription regulation</keyword>